<dbReference type="EMBL" id="WTVR01000117">
    <property type="protein sequence ID" value="NMF91644.1"/>
    <property type="molecule type" value="Genomic_DNA"/>
</dbReference>
<gene>
    <name evidence="1" type="ORF">GPA26_24630</name>
</gene>
<organism evidence="1 2">
    <name type="scientific">Aromatoleum petrolei</name>
    <dbReference type="NCBI Taxonomy" id="76116"/>
    <lineage>
        <taxon>Bacteria</taxon>
        <taxon>Pseudomonadati</taxon>
        <taxon>Pseudomonadota</taxon>
        <taxon>Betaproteobacteria</taxon>
        <taxon>Rhodocyclales</taxon>
        <taxon>Rhodocyclaceae</taxon>
        <taxon>Aromatoleum</taxon>
    </lineage>
</organism>
<sequence>MPVSGSSRSSPSAWNESPLARALRKVLLPALSALLLAACAGNPALEQSRSDFAAGDRVGALLRLEQALKKDPDNLELRSYYVRQRDQVVTERLGVAEKAH</sequence>
<name>A0ABX1N048_9RHOO</name>
<reference evidence="1 2" key="1">
    <citation type="submission" date="2019-12" db="EMBL/GenBank/DDBJ databases">
        <title>Comparative genomics gives insights into the taxonomy of the Azoarcus-Aromatoleum group and reveals separate origins of nif in the plant-associated Azoarcus and non-plant-associated Aromatoleum sub-groups.</title>
        <authorList>
            <person name="Lafos M."/>
            <person name="Maluk M."/>
            <person name="Batista M."/>
            <person name="Junghare M."/>
            <person name="Carmona M."/>
            <person name="Faoro H."/>
            <person name="Cruz L.M."/>
            <person name="Battistoni F."/>
            <person name="De Souza E."/>
            <person name="Pedrosa F."/>
            <person name="Chen W.-M."/>
            <person name="Poole P.S."/>
            <person name="Dixon R.A."/>
            <person name="James E.K."/>
        </authorList>
    </citation>
    <scope>NUCLEOTIDE SEQUENCE [LARGE SCALE GENOMIC DNA]</scope>
    <source>
        <strain evidence="1 2">ToN1</strain>
    </source>
</reference>
<proteinExistence type="predicted"/>
<feature type="non-terminal residue" evidence="1">
    <location>
        <position position="100"/>
    </location>
</feature>
<evidence type="ECO:0000313" key="2">
    <source>
        <dbReference type="Proteomes" id="UP000652074"/>
    </source>
</evidence>
<keyword evidence="2" id="KW-1185">Reference proteome</keyword>
<protein>
    <submittedName>
        <fullName evidence="1">General secretion pathway protein GspD</fullName>
    </submittedName>
</protein>
<comment type="caution">
    <text evidence="1">The sequence shown here is derived from an EMBL/GenBank/DDBJ whole genome shotgun (WGS) entry which is preliminary data.</text>
</comment>
<accession>A0ABX1N048</accession>
<evidence type="ECO:0000313" key="1">
    <source>
        <dbReference type="EMBL" id="NMF91644.1"/>
    </source>
</evidence>
<dbReference type="Proteomes" id="UP000652074">
    <property type="component" value="Unassembled WGS sequence"/>
</dbReference>